<dbReference type="AlphaFoldDB" id="A0A427BA14"/>
<name>A0A427BA14_ENSVE</name>
<evidence type="ECO:0000313" key="1">
    <source>
        <dbReference type="EMBL" id="RRT85309.1"/>
    </source>
</evidence>
<proteinExistence type="predicted"/>
<sequence>VVFQTLRVENFEEHTSEEGLQANLDLLEEQRVEAHLRALACKKVMAKLYNQKFGPQQIKVGDLVLRKAKISDPAHAQDKLTPNLEGPY</sequence>
<evidence type="ECO:0000313" key="2">
    <source>
        <dbReference type="Proteomes" id="UP000287651"/>
    </source>
</evidence>
<comment type="caution">
    <text evidence="1">The sequence shown here is derived from an EMBL/GenBank/DDBJ whole genome shotgun (WGS) entry which is preliminary data.</text>
</comment>
<organism evidence="1 2">
    <name type="scientific">Ensete ventricosum</name>
    <name type="common">Abyssinian banana</name>
    <name type="synonym">Musa ensete</name>
    <dbReference type="NCBI Taxonomy" id="4639"/>
    <lineage>
        <taxon>Eukaryota</taxon>
        <taxon>Viridiplantae</taxon>
        <taxon>Streptophyta</taxon>
        <taxon>Embryophyta</taxon>
        <taxon>Tracheophyta</taxon>
        <taxon>Spermatophyta</taxon>
        <taxon>Magnoliopsida</taxon>
        <taxon>Liliopsida</taxon>
        <taxon>Zingiberales</taxon>
        <taxon>Musaceae</taxon>
        <taxon>Ensete</taxon>
    </lineage>
</organism>
<feature type="non-terminal residue" evidence="1">
    <location>
        <position position="1"/>
    </location>
</feature>
<dbReference type="EMBL" id="AMZH03000139">
    <property type="protein sequence ID" value="RRT85309.1"/>
    <property type="molecule type" value="Genomic_DNA"/>
</dbReference>
<reference evidence="1 2" key="1">
    <citation type="journal article" date="2014" name="Agronomy (Basel)">
        <title>A Draft Genome Sequence for Ensete ventricosum, the Drought-Tolerant Tree Against Hunger.</title>
        <authorList>
            <person name="Harrison J."/>
            <person name="Moore K.A."/>
            <person name="Paszkiewicz K."/>
            <person name="Jones T."/>
            <person name="Grant M."/>
            <person name="Ambacheew D."/>
            <person name="Muzemil S."/>
            <person name="Studholme D.J."/>
        </authorList>
    </citation>
    <scope>NUCLEOTIDE SEQUENCE [LARGE SCALE GENOMIC DNA]</scope>
</reference>
<accession>A0A427BA14</accession>
<gene>
    <name evidence="1" type="ORF">B296_00000492</name>
</gene>
<dbReference type="Proteomes" id="UP000287651">
    <property type="component" value="Unassembled WGS sequence"/>
</dbReference>
<protein>
    <submittedName>
        <fullName evidence="1">Uncharacterized protein</fullName>
    </submittedName>
</protein>